<reference evidence="7" key="2">
    <citation type="submission" date="2020-08" db="EMBL/GenBank/DDBJ databases">
        <title>Plant Genome Project.</title>
        <authorList>
            <person name="Zhang R.-G."/>
        </authorList>
    </citation>
    <scope>NUCLEOTIDE SEQUENCE</scope>
    <source>
        <strain evidence="7">Huo1</strain>
        <tissue evidence="7">Leaf</tissue>
    </source>
</reference>
<evidence type="ECO:0000256" key="3">
    <source>
        <dbReference type="ARBA" id="ARBA00022771"/>
    </source>
</evidence>
<dbReference type="EMBL" id="PNBA02000010">
    <property type="protein sequence ID" value="KAG6411044.1"/>
    <property type="molecule type" value="Genomic_DNA"/>
</dbReference>
<gene>
    <name evidence="7" type="ORF">SASPL_129118</name>
</gene>
<dbReference type="Proteomes" id="UP000298416">
    <property type="component" value="Unassembled WGS sequence"/>
</dbReference>
<evidence type="ECO:0000259" key="6">
    <source>
        <dbReference type="PROSITE" id="PS50157"/>
    </source>
</evidence>
<dbReference type="AlphaFoldDB" id="A0A8X8ZP54"/>
<dbReference type="Gene3D" id="3.30.160.60">
    <property type="entry name" value="Classic Zinc Finger"/>
    <property type="match status" value="1"/>
</dbReference>
<name>A0A8X8ZP54_SALSN</name>
<dbReference type="InterPro" id="IPR036236">
    <property type="entry name" value="Znf_C2H2_sf"/>
</dbReference>
<dbReference type="Pfam" id="PF00096">
    <property type="entry name" value="zf-C2H2"/>
    <property type="match status" value="1"/>
</dbReference>
<evidence type="ECO:0000256" key="2">
    <source>
        <dbReference type="ARBA" id="ARBA00022737"/>
    </source>
</evidence>
<dbReference type="FunFam" id="3.30.160.60:FF:000100">
    <property type="entry name" value="Zinc finger 45-like"/>
    <property type="match status" value="1"/>
</dbReference>
<keyword evidence="1" id="KW-0479">Metal-binding</keyword>
<evidence type="ECO:0000313" key="7">
    <source>
        <dbReference type="EMBL" id="KAG6411044.1"/>
    </source>
</evidence>
<dbReference type="InterPro" id="IPR013087">
    <property type="entry name" value="Znf_C2H2_type"/>
</dbReference>
<comment type="caution">
    <text evidence="7">The sequence shown here is derived from an EMBL/GenBank/DDBJ whole genome shotgun (WGS) entry which is preliminary data.</text>
</comment>
<dbReference type="PROSITE" id="PS00028">
    <property type="entry name" value="ZINC_FINGER_C2H2_1"/>
    <property type="match status" value="1"/>
</dbReference>
<sequence length="94" mass="10955">MVEEGVKSRDPIFRDIRRYYCEYCGICRSKKTLIAAHIQAQHAEELKEKELNEENDNGEKLNKCEECGLSFSKPAHLKQHMQSHSLEVNFALIF</sequence>
<keyword evidence="3 5" id="KW-0863">Zinc-finger</keyword>
<evidence type="ECO:0000256" key="4">
    <source>
        <dbReference type="ARBA" id="ARBA00022833"/>
    </source>
</evidence>
<dbReference type="SMART" id="SM00355">
    <property type="entry name" value="ZnF_C2H2"/>
    <property type="match status" value="2"/>
</dbReference>
<dbReference type="PROSITE" id="PS50157">
    <property type="entry name" value="ZINC_FINGER_C2H2_2"/>
    <property type="match status" value="1"/>
</dbReference>
<feature type="domain" description="C2H2-type" evidence="6">
    <location>
        <begin position="62"/>
        <end position="89"/>
    </location>
</feature>
<evidence type="ECO:0000313" key="8">
    <source>
        <dbReference type="Proteomes" id="UP000298416"/>
    </source>
</evidence>
<accession>A0A8X8ZP54</accession>
<keyword evidence="2" id="KW-0677">Repeat</keyword>
<evidence type="ECO:0000256" key="5">
    <source>
        <dbReference type="PROSITE-ProRule" id="PRU00042"/>
    </source>
</evidence>
<proteinExistence type="predicted"/>
<keyword evidence="8" id="KW-1185">Reference proteome</keyword>
<keyword evidence="4" id="KW-0862">Zinc</keyword>
<dbReference type="SUPFAM" id="SSF57667">
    <property type="entry name" value="beta-beta-alpha zinc fingers"/>
    <property type="match status" value="1"/>
</dbReference>
<reference evidence="7" key="1">
    <citation type="submission" date="2018-01" db="EMBL/GenBank/DDBJ databases">
        <authorList>
            <person name="Mao J.F."/>
        </authorList>
    </citation>
    <scope>NUCLEOTIDE SEQUENCE</scope>
    <source>
        <strain evidence="7">Huo1</strain>
        <tissue evidence="7">Leaf</tissue>
    </source>
</reference>
<organism evidence="7">
    <name type="scientific">Salvia splendens</name>
    <name type="common">Scarlet sage</name>
    <dbReference type="NCBI Taxonomy" id="180675"/>
    <lineage>
        <taxon>Eukaryota</taxon>
        <taxon>Viridiplantae</taxon>
        <taxon>Streptophyta</taxon>
        <taxon>Embryophyta</taxon>
        <taxon>Tracheophyta</taxon>
        <taxon>Spermatophyta</taxon>
        <taxon>Magnoliopsida</taxon>
        <taxon>eudicotyledons</taxon>
        <taxon>Gunneridae</taxon>
        <taxon>Pentapetalae</taxon>
        <taxon>asterids</taxon>
        <taxon>lamiids</taxon>
        <taxon>Lamiales</taxon>
        <taxon>Lamiaceae</taxon>
        <taxon>Nepetoideae</taxon>
        <taxon>Mentheae</taxon>
        <taxon>Salviinae</taxon>
        <taxon>Salvia</taxon>
        <taxon>Salvia subgen. Calosphace</taxon>
        <taxon>core Calosphace</taxon>
    </lineage>
</organism>
<evidence type="ECO:0000256" key="1">
    <source>
        <dbReference type="ARBA" id="ARBA00022723"/>
    </source>
</evidence>
<protein>
    <recommendedName>
        <fullName evidence="6">C2H2-type domain-containing protein</fullName>
    </recommendedName>
</protein>
<dbReference type="GO" id="GO:0008270">
    <property type="term" value="F:zinc ion binding"/>
    <property type="evidence" value="ECO:0007669"/>
    <property type="project" value="UniProtKB-KW"/>
</dbReference>